<dbReference type="Proteomes" id="UP001207654">
    <property type="component" value="Unassembled WGS sequence"/>
</dbReference>
<dbReference type="SUPFAM" id="SSF103647">
    <property type="entry name" value="TSP type-3 repeat"/>
    <property type="match status" value="1"/>
</dbReference>
<keyword evidence="2" id="KW-0732">Signal</keyword>
<gene>
    <name evidence="3" type="ORF">OV287_50610</name>
</gene>
<comment type="caution">
    <text evidence="3">The sequence shown here is derived from an EMBL/GenBank/DDBJ whole genome shotgun (WGS) entry which is preliminary data.</text>
</comment>
<keyword evidence="4" id="KW-1185">Reference proteome</keyword>
<evidence type="ECO:0000313" key="3">
    <source>
        <dbReference type="EMBL" id="MCY1082732.1"/>
    </source>
</evidence>
<feature type="region of interest" description="Disordered" evidence="1">
    <location>
        <begin position="21"/>
        <end position="89"/>
    </location>
</feature>
<dbReference type="RefSeq" id="WP_267541290.1">
    <property type="nucleotide sequence ID" value="NZ_JAPNKA010000001.1"/>
</dbReference>
<name>A0ABT4APK8_9BACT</name>
<evidence type="ECO:0000313" key="4">
    <source>
        <dbReference type="Proteomes" id="UP001207654"/>
    </source>
</evidence>
<proteinExistence type="predicted"/>
<accession>A0ABT4APK8</accession>
<feature type="compositionally biased region" description="Basic and acidic residues" evidence="1">
    <location>
        <begin position="74"/>
        <end position="89"/>
    </location>
</feature>
<dbReference type="InterPro" id="IPR028974">
    <property type="entry name" value="TSP_type-3_rpt"/>
</dbReference>
<sequence>MRSTPLILTAVFLLALSPAAAQPPQATGAAPATNSEEVPLADTDEDGLPDPGQQDPEPPPCRTGQTEGCVDNCELEKNPGQEDSDGDGRGDICDRCPSVAVQDGLHADTDGDGVGDECDNCRHPNPRNESGEQAPCPDEEQPFSKWEDPNPLGRRLQFFIRPLALAYRYQGSWVGSTGLGLHMGGSIGEWRFDDEGTALKVPSWYWSAGVYGDSVNLFEAEHLGPYAALDVRPMDWEAYARSWAKHFKFGVGAHLLWSKLVEGLEHRPLHLGVGPRVGFLDIVSVMPFVQFDVANELGFSWGGMLVFDFKVLQDLGVPPAK</sequence>
<feature type="chain" id="PRO_5047019363" evidence="2">
    <location>
        <begin position="22"/>
        <end position="321"/>
    </location>
</feature>
<dbReference type="EMBL" id="JAPNKA010000001">
    <property type="protein sequence ID" value="MCY1082732.1"/>
    <property type="molecule type" value="Genomic_DNA"/>
</dbReference>
<organism evidence="3 4">
    <name type="scientific">Archangium lansingense</name>
    <dbReference type="NCBI Taxonomy" id="2995310"/>
    <lineage>
        <taxon>Bacteria</taxon>
        <taxon>Pseudomonadati</taxon>
        <taxon>Myxococcota</taxon>
        <taxon>Myxococcia</taxon>
        <taxon>Myxococcales</taxon>
        <taxon>Cystobacterineae</taxon>
        <taxon>Archangiaceae</taxon>
        <taxon>Archangium</taxon>
    </lineage>
</organism>
<reference evidence="3 4" key="1">
    <citation type="submission" date="2022-11" db="EMBL/GenBank/DDBJ databases">
        <title>Minimal conservation of predation-associated metabolite biosynthetic gene clusters underscores biosynthetic potential of Myxococcota including descriptions for ten novel species: Archangium lansinium sp. nov., Myxococcus landrumus sp. nov., Nannocystis bai.</title>
        <authorList>
            <person name="Ahearne A."/>
            <person name="Stevens C."/>
            <person name="Phillips K."/>
        </authorList>
    </citation>
    <scope>NUCLEOTIDE SEQUENCE [LARGE SCALE GENOMIC DNA]</scope>
    <source>
        <strain evidence="3 4">MIWBW</strain>
    </source>
</reference>
<protein>
    <submittedName>
        <fullName evidence="3">Thrombospondin type 3 repeat-containing protein</fullName>
    </submittedName>
</protein>
<feature type="signal peptide" evidence="2">
    <location>
        <begin position="1"/>
        <end position="21"/>
    </location>
</feature>
<feature type="region of interest" description="Disordered" evidence="1">
    <location>
        <begin position="104"/>
        <end position="148"/>
    </location>
</feature>
<evidence type="ECO:0000256" key="2">
    <source>
        <dbReference type="SAM" id="SignalP"/>
    </source>
</evidence>
<dbReference type="Gene3D" id="4.10.1080.10">
    <property type="entry name" value="TSP type-3 repeat"/>
    <property type="match status" value="1"/>
</dbReference>
<evidence type="ECO:0000256" key="1">
    <source>
        <dbReference type="SAM" id="MobiDB-lite"/>
    </source>
</evidence>
<feature type="compositionally biased region" description="Low complexity" evidence="1">
    <location>
        <begin position="21"/>
        <end position="33"/>
    </location>
</feature>